<dbReference type="PANTHER" id="PTHR11792:SF16">
    <property type="entry name" value="PHOSRESTIN-2"/>
    <property type="match status" value="1"/>
</dbReference>
<evidence type="ECO:0000256" key="2">
    <source>
        <dbReference type="ARBA" id="ARBA00022606"/>
    </source>
</evidence>
<comment type="similarity">
    <text evidence="1">Belongs to the arrestin family.</text>
</comment>
<dbReference type="GO" id="GO:0002031">
    <property type="term" value="P:G protein-coupled receptor internalization"/>
    <property type="evidence" value="ECO:0007669"/>
    <property type="project" value="TreeGrafter"/>
</dbReference>
<accession>A0A7R8X831</accession>
<reference evidence="5" key="1">
    <citation type="submission" date="2020-11" db="EMBL/GenBank/DDBJ databases">
        <authorList>
            <person name="Tran Van P."/>
        </authorList>
    </citation>
    <scope>NUCLEOTIDE SEQUENCE</scope>
</reference>
<evidence type="ECO:0000256" key="3">
    <source>
        <dbReference type="SAM" id="MobiDB-lite"/>
    </source>
</evidence>
<feature type="domain" description="Arrestin C-terminal-like" evidence="4">
    <location>
        <begin position="193"/>
        <end position="351"/>
    </location>
</feature>
<dbReference type="InterPro" id="IPR014753">
    <property type="entry name" value="Arrestin_N"/>
</dbReference>
<dbReference type="GO" id="GO:0007165">
    <property type="term" value="P:signal transduction"/>
    <property type="evidence" value="ECO:0007669"/>
    <property type="project" value="InterPro"/>
</dbReference>
<name>A0A7R8X831_9CRUS</name>
<keyword evidence="6" id="KW-1185">Reference proteome</keyword>
<dbReference type="GO" id="GO:0001664">
    <property type="term" value="F:G protein-coupled receptor binding"/>
    <property type="evidence" value="ECO:0007669"/>
    <property type="project" value="TreeGrafter"/>
</dbReference>
<dbReference type="InterPro" id="IPR014752">
    <property type="entry name" value="Arrestin-like_C"/>
</dbReference>
<dbReference type="GO" id="GO:0045494">
    <property type="term" value="P:photoreceptor cell maintenance"/>
    <property type="evidence" value="ECO:0007669"/>
    <property type="project" value="UniProtKB-ARBA"/>
</dbReference>
<evidence type="ECO:0000256" key="1">
    <source>
        <dbReference type="ARBA" id="ARBA00005298"/>
    </source>
</evidence>
<protein>
    <recommendedName>
        <fullName evidence="4">Arrestin C-terminal-like domain-containing protein</fullName>
    </recommendedName>
</protein>
<dbReference type="Gene3D" id="2.60.40.840">
    <property type="match status" value="1"/>
</dbReference>
<dbReference type="InterPro" id="IPR014756">
    <property type="entry name" value="Ig_E-set"/>
</dbReference>
<dbReference type="Pfam" id="PF00339">
    <property type="entry name" value="Arrestin_N"/>
    <property type="match status" value="1"/>
</dbReference>
<dbReference type="SMART" id="SM01017">
    <property type="entry name" value="Arrestin_C"/>
    <property type="match status" value="1"/>
</dbReference>
<dbReference type="FunFam" id="2.60.40.840:FF:000002">
    <property type="entry name" value="Arrestin 3"/>
    <property type="match status" value="1"/>
</dbReference>
<dbReference type="PROSITE" id="PS00295">
    <property type="entry name" value="ARRESTINS"/>
    <property type="match status" value="1"/>
</dbReference>
<proteinExistence type="inferred from homology"/>
<dbReference type="OrthoDB" id="298939at2759"/>
<keyword evidence="2" id="KW-0716">Sensory transduction</keyword>
<dbReference type="GO" id="GO:0005737">
    <property type="term" value="C:cytoplasm"/>
    <property type="evidence" value="ECO:0007669"/>
    <property type="project" value="TreeGrafter"/>
</dbReference>
<dbReference type="AlphaFoldDB" id="A0A7R8X831"/>
<evidence type="ECO:0000313" key="6">
    <source>
        <dbReference type="Proteomes" id="UP000677054"/>
    </source>
</evidence>
<dbReference type="SUPFAM" id="SSF81296">
    <property type="entry name" value="E set domains"/>
    <property type="match status" value="2"/>
</dbReference>
<dbReference type="PRINTS" id="PR00309">
    <property type="entry name" value="ARRESTIN"/>
</dbReference>
<dbReference type="EMBL" id="LR900207">
    <property type="protein sequence ID" value="CAD7244706.1"/>
    <property type="molecule type" value="Genomic_DNA"/>
</dbReference>
<dbReference type="InterPro" id="IPR017864">
    <property type="entry name" value="Arrestin_CS"/>
</dbReference>
<dbReference type="InterPro" id="IPR011021">
    <property type="entry name" value="Arrestin-like_N"/>
</dbReference>
<dbReference type="PANTHER" id="PTHR11792">
    <property type="entry name" value="ARRESTIN"/>
    <property type="match status" value="1"/>
</dbReference>
<evidence type="ECO:0000313" key="5">
    <source>
        <dbReference type="EMBL" id="CAD7244706.1"/>
    </source>
</evidence>
<sequence>MGVTFKVFKKWSPNGKVTLYLGRRDFVDHISSVDPVDGVVLLDSELLRGHTKVWAQLLCSFRYGREEEEVMGLTFQKDLFLASEQVFPPAKRDVSLTKLQERLITKLGSGAYPFTFTISQHAPNSVSIQSGGVDDEKNPLGVEFLVRVFAGDSSEVKPGNRSLVELGIRKVQYAPSKQGKQPVTLVRKDFLLSPGELELEASLDKQLYYHGEQIGINIGVRNYSNKEVKKMKASVQQCVDITMFNTGQYRTTVASVETEEGCPIGPGSALQKVVAVKPSIEMNRGRRGVALDGKLKHQDPSLASSSLLAEMDLRESFGVIISYVAKVKLYLGALGGELTAELPFVLMHPKPEKEKLIREDSQAQVEMFRQDTVDGDAPPSGGRRLLKDMQKLSLQH</sequence>
<dbReference type="InterPro" id="IPR011022">
    <property type="entry name" value="Arrestin_C-like"/>
</dbReference>
<dbReference type="GO" id="GO:0007608">
    <property type="term" value="P:sensory perception of smell"/>
    <property type="evidence" value="ECO:0007669"/>
    <property type="project" value="UniProtKB-ARBA"/>
</dbReference>
<gene>
    <name evidence="5" type="ORF">DSTB1V02_LOCUS4593</name>
</gene>
<dbReference type="InterPro" id="IPR000698">
    <property type="entry name" value="Arrestin"/>
</dbReference>
<dbReference type="Gene3D" id="2.60.40.640">
    <property type="match status" value="1"/>
</dbReference>
<evidence type="ECO:0000259" key="4">
    <source>
        <dbReference type="SMART" id="SM01017"/>
    </source>
</evidence>
<organism evidence="5">
    <name type="scientific">Darwinula stevensoni</name>
    <dbReference type="NCBI Taxonomy" id="69355"/>
    <lineage>
        <taxon>Eukaryota</taxon>
        <taxon>Metazoa</taxon>
        <taxon>Ecdysozoa</taxon>
        <taxon>Arthropoda</taxon>
        <taxon>Crustacea</taxon>
        <taxon>Oligostraca</taxon>
        <taxon>Ostracoda</taxon>
        <taxon>Podocopa</taxon>
        <taxon>Podocopida</taxon>
        <taxon>Darwinulocopina</taxon>
        <taxon>Darwinuloidea</taxon>
        <taxon>Darwinulidae</taxon>
        <taxon>Darwinula</taxon>
    </lineage>
</organism>
<feature type="region of interest" description="Disordered" evidence="3">
    <location>
        <begin position="370"/>
        <end position="396"/>
    </location>
</feature>
<dbReference type="Proteomes" id="UP000677054">
    <property type="component" value="Unassembled WGS sequence"/>
</dbReference>
<dbReference type="Pfam" id="PF02752">
    <property type="entry name" value="Arrestin_C"/>
    <property type="match status" value="1"/>
</dbReference>
<dbReference type="EMBL" id="CAJPEV010000690">
    <property type="protein sequence ID" value="CAG0887673.1"/>
    <property type="molecule type" value="Genomic_DNA"/>
</dbReference>
<dbReference type="GO" id="GO:0016060">
    <property type="term" value="P:negative regulation of phospholipase C-activating phototransduction signaling pathway"/>
    <property type="evidence" value="ECO:0007669"/>
    <property type="project" value="UniProtKB-ARBA"/>
</dbReference>